<protein>
    <submittedName>
        <fullName evidence="1">Uncharacterized protein</fullName>
    </submittedName>
</protein>
<organism evidence="1 2">
    <name type="scientific">Microthlaspi erraticum</name>
    <dbReference type="NCBI Taxonomy" id="1685480"/>
    <lineage>
        <taxon>Eukaryota</taxon>
        <taxon>Viridiplantae</taxon>
        <taxon>Streptophyta</taxon>
        <taxon>Embryophyta</taxon>
        <taxon>Tracheophyta</taxon>
        <taxon>Spermatophyta</taxon>
        <taxon>Magnoliopsida</taxon>
        <taxon>eudicotyledons</taxon>
        <taxon>Gunneridae</taxon>
        <taxon>Pentapetalae</taxon>
        <taxon>rosids</taxon>
        <taxon>malvids</taxon>
        <taxon>Brassicales</taxon>
        <taxon>Brassicaceae</taxon>
        <taxon>Coluteocarpeae</taxon>
        <taxon>Microthlaspi</taxon>
    </lineage>
</organism>
<keyword evidence="2" id="KW-1185">Reference proteome</keyword>
<name>A0A6D2IVE9_9BRAS</name>
<dbReference type="AlphaFoldDB" id="A0A6D2IVE9"/>
<dbReference type="EMBL" id="CACVBM020001129">
    <property type="protein sequence ID" value="CAA7033177.1"/>
    <property type="molecule type" value="Genomic_DNA"/>
</dbReference>
<dbReference type="PANTHER" id="PTHR31170">
    <property type="entry name" value="BNAC04G53230D PROTEIN"/>
    <property type="match status" value="1"/>
</dbReference>
<comment type="caution">
    <text evidence="1">The sequence shown here is derived from an EMBL/GenBank/DDBJ whole genome shotgun (WGS) entry which is preliminary data.</text>
</comment>
<evidence type="ECO:0000313" key="1">
    <source>
        <dbReference type="EMBL" id="CAA7033177.1"/>
    </source>
</evidence>
<dbReference type="Proteomes" id="UP000467841">
    <property type="component" value="Unassembled WGS sequence"/>
</dbReference>
<accession>A0A6D2IVE9</accession>
<proteinExistence type="predicted"/>
<evidence type="ECO:0000313" key="2">
    <source>
        <dbReference type="Proteomes" id="UP000467841"/>
    </source>
</evidence>
<dbReference type="Pfam" id="PF03140">
    <property type="entry name" value="DUF247"/>
    <property type="match status" value="1"/>
</dbReference>
<sequence>MVISTLPIVRQVSDSADKFGSSDPDTMDQMLDLESGTIHEWNKEAPGMWRFPTNPNLCCIYRVPNSMRQMSPEAYTPQLILIGPLHHSLKSQALKARGNIRRTKFMGYLNMEEHKKIYVEKFSERLEGQKTIEGFRTMIEEDEDLIRASYSESTAWIESQEFVEMILHDSVFILELILRFFGTGAEKIGDHLMDSPCLEKTIKRDLIMLENQLPYFILEKLFDPVVKILNPNKTLRQLVINYVLNMDKTKIGDDTKFRHFTDLVRCVRVESADEETFPDYGHEDFQPMYIMHNAHKLDKGGVKIKALEEEFPVRVKFDRKNGCLEIPPFKADDDVEIIIRNIMALEQCHYPFDAHVCSYIMFLDFLIDTEKDVELLVEKEIITNWLGHHEAVAKMVNKLCLGVPEDGAYYSETAKQVIRHYNGKYNNSRAILKRVYCSDMWSGTATVAATLLLLMTLIQTVTSIIDVWPKK</sequence>
<dbReference type="PANTHER" id="PTHR31170:SF9">
    <property type="entry name" value="PROTEIN, PUTATIVE (DUF247)-RELATED"/>
    <property type="match status" value="1"/>
</dbReference>
<gene>
    <name evidence="1" type="ORF">MERR_LOCUS20412</name>
</gene>
<reference evidence="1" key="1">
    <citation type="submission" date="2020-01" db="EMBL/GenBank/DDBJ databases">
        <authorList>
            <person name="Mishra B."/>
        </authorList>
    </citation>
    <scope>NUCLEOTIDE SEQUENCE [LARGE SCALE GENOMIC DNA]</scope>
</reference>
<dbReference type="InterPro" id="IPR004158">
    <property type="entry name" value="DUF247_pln"/>
</dbReference>
<dbReference type="OrthoDB" id="591587at2759"/>